<dbReference type="PANTHER" id="PTHR37315:SF1">
    <property type="entry name" value="UPF0311 PROTEIN BLR7842"/>
    <property type="match status" value="1"/>
</dbReference>
<proteinExistence type="predicted"/>
<keyword evidence="3" id="KW-1185">Reference proteome</keyword>
<organism evidence="2 3">
    <name type="scientific">Cercophora samala</name>
    <dbReference type="NCBI Taxonomy" id="330535"/>
    <lineage>
        <taxon>Eukaryota</taxon>
        <taxon>Fungi</taxon>
        <taxon>Dikarya</taxon>
        <taxon>Ascomycota</taxon>
        <taxon>Pezizomycotina</taxon>
        <taxon>Sordariomycetes</taxon>
        <taxon>Sordariomycetidae</taxon>
        <taxon>Sordariales</taxon>
        <taxon>Lasiosphaeriaceae</taxon>
        <taxon>Cercophora</taxon>
    </lineage>
</organism>
<comment type="caution">
    <text evidence="2">The sequence shown here is derived from an EMBL/GenBank/DDBJ whole genome shotgun (WGS) entry which is preliminary data.</text>
</comment>
<evidence type="ECO:0000256" key="1">
    <source>
        <dbReference type="SAM" id="SignalP"/>
    </source>
</evidence>
<keyword evidence="1" id="KW-0732">Signal</keyword>
<evidence type="ECO:0000313" key="3">
    <source>
        <dbReference type="Proteomes" id="UP001174997"/>
    </source>
</evidence>
<protein>
    <submittedName>
        <fullName evidence="2">Uncharacterized protein</fullName>
    </submittedName>
</protein>
<name>A0AA39Z9Q4_9PEZI</name>
<dbReference type="Pfam" id="PF11578">
    <property type="entry name" value="DUF3237"/>
    <property type="match status" value="1"/>
</dbReference>
<dbReference type="Proteomes" id="UP001174997">
    <property type="component" value="Unassembled WGS sequence"/>
</dbReference>
<dbReference type="InterPro" id="IPR020915">
    <property type="entry name" value="UPF0311"/>
</dbReference>
<dbReference type="AlphaFoldDB" id="A0AA39Z9Q4"/>
<dbReference type="EMBL" id="JAULSY010000081">
    <property type="protein sequence ID" value="KAK0666871.1"/>
    <property type="molecule type" value="Genomic_DNA"/>
</dbReference>
<gene>
    <name evidence="2" type="ORF">QBC41DRAFT_348491</name>
</gene>
<dbReference type="PANTHER" id="PTHR37315">
    <property type="entry name" value="UPF0311 PROTEIN BLR7842"/>
    <property type="match status" value="1"/>
</dbReference>
<feature type="signal peptide" evidence="1">
    <location>
        <begin position="1"/>
        <end position="16"/>
    </location>
</feature>
<accession>A0AA39Z9Q4</accession>
<feature type="chain" id="PRO_5041430419" evidence="1">
    <location>
        <begin position="17"/>
        <end position="174"/>
    </location>
</feature>
<evidence type="ECO:0000313" key="2">
    <source>
        <dbReference type="EMBL" id="KAK0666871.1"/>
    </source>
</evidence>
<reference evidence="2" key="1">
    <citation type="submission" date="2023-06" db="EMBL/GenBank/DDBJ databases">
        <title>Genome-scale phylogeny and comparative genomics of the fungal order Sordariales.</title>
        <authorList>
            <consortium name="Lawrence Berkeley National Laboratory"/>
            <person name="Hensen N."/>
            <person name="Bonometti L."/>
            <person name="Westerberg I."/>
            <person name="Brannstrom I.O."/>
            <person name="Guillou S."/>
            <person name="Cros-Aarteil S."/>
            <person name="Calhoun S."/>
            <person name="Haridas S."/>
            <person name="Kuo A."/>
            <person name="Mondo S."/>
            <person name="Pangilinan J."/>
            <person name="Riley R."/>
            <person name="Labutti K."/>
            <person name="Andreopoulos B."/>
            <person name="Lipzen A."/>
            <person name="Chen C."/>
            <person name="Yanf M."/>
            <person name="Daum C."/>
            <person name="Ng V."/>
            <person name="Clum A."/>
            <person name="Steindorff A."/>
            <person name="Ohm R."/>
            <person name="Martin F."/>
            <person name="Silar P."/>
            <person name="Natvig D."/>
            <person name="Lalanne C."/>
            <person name="Gautier V."/>
            <person name="Ament-Velasquez S.L."/>
            <person name="Kruys A."/>
            <person name="Hutchinson M.I."/>
            <person name="Powell A.J."/>
            <person name="Barry K."/>
            <person name="Miller A.N."/>
            <person name="Grigoriev I.V."/>
            <person name="Debuchy R."/>
            <person name="Gladieux P."/>
            <person name="Thoren M.H."/>
            <person name="Johannesson H."/>
        </authorList>
    </citation>
    <scope>NUCLEOTIDE SEQUENCE</scope>
    <source>
        <strain evidence="2">CBS 307.81</strain>
    </source>
</reference>
<dbReference type="Gene3D" id="2.40.160.20">
    <property type="match status" value="1"/>
</dbReference>
<sequence length="174" mass="18392">MKLPSLLLSIIPLSLAQTPPSPGLSYIGRTHISLGTPFPVGPGPFGNRSILPITGGNFTGPIFNATVRAFGGDWALGDPAQGNLYLDARHQLLTEDGADIFVEANGPQQADGVIHCRVRWEAGTDKGYAWLNGVVGVGILTPRFEEGGDGVEGIVVELWGLVTPGEKGLREHWG</sequence>